<dbReference type="Gene3D" id="3.90.550.10">
    <property type="entry name" value="Spore Coat Polysaccharide Biosynthesis Protein SpsA, Chain A"/>
    <property type="match status" value="1"/>
</dbReference>
<protein>
    <submittedName>
        <fullName evidence="2">Alpha-1,3-rhamnosyltransferase</fullName>
    </submittedName>
</protein>
<keyword evidence="2" id="KW-0808">Transferase</keyword>
<dbReference type="InterPro" id="IPR001173">
    <property type="entry name" value="Glyco_trans_2-like"/>
</dbReference>
<dbReference type="RefSeq" id="WP_111295357.1">
    <property type="nucleotide sequence ID" value="NZ_QKZV01000005.1"/>
</dbReference>
<dbReference type="PANTHER" id="PTHR22916">
    <property type="entry name" value="GLYCOSYLTRANSFERASE"/>
    <property type="match status" value="1"/>
</dbReference>
<comment type="caution">
    <text evidence="2">The sequence shown here is derived from an EMBL/GenBank/DDBJ whole genome shotgun (WGS) entry which is preliminary data.</text>
</comment>
<proteinExistence type="predicted"/>
<dbReference type="AlphaFoldDB" id="A0A2W7RN77"/>
<dbReference type="SUPFAM" id="SSF53448">
    <property type="entry name" value="Nucleotide-diphospho-sugar transferases"/>
    <property type="match status" value="1"/>
</dbReference>
<dbReference type="InterPro" id="IPR029044">
    <property type="entry name" value="Nucleotide-diphossugar_trans"/>
</dbReference>
<name>A0A2W7RN77_9BACT</name>
<dbReference type="GO" id="GO:0016758">
    <property type="term" value="F:hexosyltransferase activity"/>
    <property type="evidence" value="ECO:0007669"/>
    <property type="project" value="UniProtKB-ARBA"/>
</dbReference>
<evidence type="ECO:0000313" key="3">
    <source>
        <dbReference type="Proteomes" id="UP000249720"/>
    </source>
</evidence>
<evidence type="ECO:0000259" key="1">
    <source>
        <dbReference type="Pfam" id="PF00535"/>
    </source>
</evidence>
<organism evidence="2 3">
    <name type="scientific">Hydrotalea sandarakina</name>
    <dbReference type="NCBI Taxonomy" id="1004304"/>
    <lineage>
        <taxon>Bacteria</taxon>
        <taxon>Pseudomonadati</taxon>
        <taxon>Bacteroidota</taxon>
        <taxon>Chitinophagia</taxon>
        <taxon>Chitinophagales</taxon>
        <taxon>Chitinophagaceae</taxon>
        <taxon>Hydrotalea</taxon>
    </lineage>
</organism>
<gene>
    <name evidence="2" type="ORF">LX80_01750</name>
</gene>
<dbReference type="OrthoDB" id="9815829at2"/>
<feature type="domain" description="Glycosyltransferase 2-like" evidence="1">
    <location>
        <begin position="8"/>
        <end position="148"/>
    </location>
</feature>
<accession>A0A2W7RN77</accession>
<dbReference type="EMBL" id="QKZV01000005">
    <property type="protein sequence ID" value="PZX62268.1"/>
    <property type="molecule type" value="Genomic_DNA"/>
</dbReference>
<sequence length="299" mass="35610">MEDNGLVSIIIVSYNHENFISTCIKSIFYQTYSNWELIVADDASRDNSVKIFNEELNKYGINATKIYNNENIGFSATLNKCLKYCKGEFIKIISADDYLHFNFLKDSIKTFSEIGYEYGVIYSNAIVVEDTNLNERKKVLINNPDETHSGYIFNFLVNKNFIPALTVIIRREVILKVGEFDTQNILEDYDYWMRASLITKFYYINSELAYYRIHTQNVSNKITDWTKYYLLIFLKHAKYSKECRKKIEFFAISFYKNDNKELLNKIYQSNVYTFKIILIKLFYEIHFPKRFGYKILWHI</sequence>
<dbReference type="PANTHER" id="PTHR22916:SF3">
    <property type="entry name" value="UDP-GLCNAC:BETAGAL BETA-1,3-N-ACETYLGLUCOSAMINYLTRANSFERASE-LIKE PROTEIN 1"/>
    <property type="match status" value="1"/>
</dbReference>
<keyword evidence="3" id="KW-1185">Reference proteome</keyword>
<dbReference type="Proteomes" id="UP000249720">
    <property type="component" value="Unassembled WGS sequence"/>
</dbReference>
<dbReference type="Pfam" id="PF00535">
    <property type="entry name" value="Glycos_transf_2"/>
    <property type="match status" value="1"/>
</dbReference>
<evidence type="ECO:0000313" key="2">
    <source>
        <dbReference type="EMBL" id="PZX62268.1"/>
    </source>
</evidence>
<reference evidence="2 3" key="1">
    <citation type="submission" date="2018-06" db="EMBL/GenBank/DDBJ databases">
        <title>Genomic Encyclopedia of Archaeal and Bacterial Type Strains, Phase II (KMG-II): from individual species to whole genera.</title>
        <authorList>
            <person name="Goeker M."/>
        </authorList>
    </citation>
    <scope>NUCLEOTIDE SEQUENCE [LARGE SCALE GENOMIC DNA]</scope>
    <source>
        <strain evidence="2 3">DSM 23241</strain>
    </source>
</reference>